<name>A0ABU7YQU2_9GAMM</name>
<proteinExistence type="predicted"/>
<dbReference type="EMBL" id="JAXGFO010000041">
    <property type="protein sequence ID" value="MEG3157928.1"/>
    <property type="molecule type" value="Genomic_DNA"/>
</dbReference>
<evidence type="ECO:0000256" key="1">
    <source>
        <dbReference type="SAM" id="MobiDB-lite"/>
    </source>
</evidence>
<accession>A0ABU7YQU2</accession>
<feature type="region of interest" description="Disordered" evidence="1">
    <location>
        <begin position="60"/>
        <end position="121"/>
    </location>
</feature>
<keyword evidence="3" id="KW-1185">Reference proteome</keyword>
<feature type="non-terminal residue" evidence="2">
    <location>
        <position position="1"/>
    </location>
</feature>
<evidence type="ECO:0000313" key="2">
    <source>
        <dbReference type="EMBL" id="MEG3157928.1"/>
    </source>
</evidence>
<comment type="caution">
    <text evidence="2">The sequence shown here is derived from an EMBL/GenBank/DDBJ whole genome shotgun (WGS) entry which is preliminary data.</text>
</comment>
<dbReference type="Proteomes" id="UP001334501">
    <property type="component" value="Unassembled WGS sequence"/>
</dbReference>
<protein>
    <submittedName>
        <fullName evidence="2">Uncharacterized protein</fullName>
    </submittedName>
</protein>
<reference evidence="2 3" key="1">
    <citation type="journal article" date="2017" name="Curr. Microbiol.">
        <title>Lysobacter zhanggongensis sp. nov. Isolated from a Pit Mud.</title>
        <authorList>
            <person name="Zhang X.F."/>
            <person name="Wang H.H."/>
            <person name="Sun X.Y."/>
            <person name="Pan C.M."/>
        </authorList>
    </citation>
    <scope>NUCLEOTIDE SEQUENCE [LARGE SCALE GENOMIC DNA]</scope>
    <source>
        <strain evidence="2 3">ZGLJ7-1</strain>
    </source>
</reference>
<organism evidence="2 3">
    <name type="scientific">Lysobacter zhanggongensis</name>
    <dbReference type="NCBI Taxonomy" id="1774951"/>
    <lineage>
        <taxon>Bacteria</taxon>
        <taxon>Pseudomonadati</taxon>
        <taxon>Pseudomonadota</taxon>
        <taxon>Gammaproteobacteria</taxon>
        <taxon>Lysobacterales</taxon>
        <taxon>Lysobacteraceae</taxon>
        <taxon>Lysobacter</taxon>
    </lineage>
</organism>
<gene>
    <name evidence="2" type="ORF">SNE33_08530</name>
</gene>
<evidence type="ECO:0000313" key="3">
    <source>
        <dbReference type="Proteomes" id="UP001334501"/>
    </source>
</evidence>
<sequence length="121" mass="12769">AAAETPRRAAAEQRVRSSAAAAAVASQSRSDMPGTVDAPLTVASMEPVESTTDALRPFLPQGEIQTRPWPRAALPDYPRGGAFTASFGDDDAPSPSFYPFEPERLDPGLVAGDAATDWPRN</sequence>